<dbReference type="HOGENOM" id="CLU_198854_3_0_9"/>
<dbReference type="AlphaFoldDB" id="R6I6T2"/>
<dbReference type="RefSeq" id="WP_021717873.1">
    <property type="nucleotide sequence ID" value="NZ_AP019004.1"/>
</dbReference>
<reference evidence="2" key="1">
    <citation type="submission" date="2012-11" db="EMBL/GenBank/DDBJ databases">
        <title>Dependencies among metagenomic species, viruses, plasmids and units of genetic variation.</title>
        <authorList>
            <person name="Nielsen H.B."/>
            <person name="Almeida M."/>
            <person name="Juncker A.S."/>
            <person name="Rasmussen S."/>
            <person name="Li J."/>
            <person name="Sunagawa S."/>
            <person name="Plichta D."/>
            <person name="Gautier L."/>
            <person name="Le Chatelier E."/>
            <person name="Peletier E."/>
            <person name="Bonde I."/>
            <person name="Nielsen T."/>
            <person name="Manichanh C."/>
            <person name="Arumugam M."/>
            <person name="Batto J."/>
            <person name="Santos M.B.Q.D."/>
            <person name="Blom N."/>
            <person name="Borruel N."/>
            <person name="Burgdorf K.S."/>
            <person name="Boumezbeur F."/>
            <person name="Casellas F."/>
            <person name="Dore J."/>
            <person name="Guarner F."/>
            <person name="Hansen T."/>
            <person name="Hildebrand F."/>
            <person name="Kaas R.S."/>
            <person name="Kennedy S."/>
            <person name="Kristiansen K."/>
            <person name="Kultima J.R."/>
            <person name="Leonard P."/>
            <person name="Levenez F."/>
            <person name="Lund O."/>
            <person name="Moumen B."/>
            <person name="Le Paslier D."/>
            <person name="Pons N."/>
            <person name="Pedersen O."/>
            <person name="Prifti E."/>
            <person name="Qin J."/>
            <person name="Raes J."/>
            <person name="Tap J."/>
            <person name="Tims S."/>
            <person name="Ussery D.W."/>
            <person name="Yamada T."/>
            <person name="MetaHit consortium"/>
            <person name="Renault P."/>
            <person name="Sicheritz-Ponten T."/>
            <person name="Bork P."/>
            <person name="Wang J."/>
            <person name="Brunak S."/>
            <person name="Ehrlich S.D."/>
        </authorList>
    </citation>
    <scope>NUCLEOTIDE SEQUENCE [LARGE SCALE GENOMIC DNA]</scope>
</reference>
<keyword evidence="1" id="KW-0472">Membrane</keyword>
<dbReference type="EMBL" id="CBDS010000063">
    <property type="protein sequence ID" value="CDB45898.1"/>
    <property type="molecule type" value="Genomic_DNA"/>
</dbReference>
<name>R6I6T2_9FIRM</name>
<gene>
    <name evidence="2" type="ORF">BN533_00971</name>
</gene>
<dbReference type="GeneID" id="49407098"/>
<accession>A0A3G9GYF3</accession>
<keyword evidence="1" id="KW-1133">Transmembrane helix</keyword>
<evidence type="ECO:0000256" key="1">
    <source>
        <dbReference type="SAM" id="Phobius"/>
    </source>
</evidence>
<keyword evidence="1" id="KW-0812">Transmembrane</keyword>
<feature type="transmembrane region" description="Helical" evidence="1">
    <location>
        <begin position="6"/>
        <end position="25"/>
    </location>
</feature>
<dbReference type="STRING" id="1262914.BN533_00971"/>
<dbReference type="InterPro" id="IPR024419">
    <property type="entry name" value="YvrJ"/>
</dbReference>
<sequence length="54" mass="6265">MEAQELFTAIGNFGFPIVLSWYLLLRMEQRLDKLGDCLHELSSAIVKEQRKNVL</sequence>
<comment type="caution">
    <text evidence="2">The sequence shown here is derived from an EMBL/GenBank/DDBJ whole genome shotgun (WGS) entry which is preliminary data.</text>
</comment>
<evidence type="ECO:0000313" key="2">
    <source>
        <dbReference type="EMBL" id="CDB45898.1"/>
    </source>
</evidence>
<dbReference type="Pfam" id="PF12841">
    <property type="entry name" value="YvrJ"/>
    <property type="match status" value="1"/>
</dbReference>
<dbReference type="eggNOG" id="ENOG5033A90">
    <property type="taxonomic scope" value="Bacteria"/>
</dbReference>
<proteinExistence type="predicted"/>
<organism evidence="2">
    <name type="scientific">Phascolarctobacterium faecium</name>
    <dbReference type="NCBI Taxonomy" id="33025"/>
    <lineage>
        <taxon>Bacteria</taxon>
        <taxon>Bacillati</taxon>
        <taxon>Bacillota</taxon>
        <taxon>Negativicutes</taxon>
        <taxon>Acidaminococcales</taxon>
        <taxon>Acidaminococcaceae</taxon>
        <taxon>Phascolarctobacterium</taxon>
    </lineage>
</organism>
<accession>R6I6T2</accession>
<protein>
    <submittedName>
        <fullName evidence="2">Uncharacterized protein</fullName>
    </submittedName>
</protein>